<evidence type="ECO:0000259" key="2">
    <source>
        <dbReference type="Pfam" id="PF01734"/>
    </source>
</evidence>
<evidence type="ECO:0000256" key="1">
    <source>
        <dbReference type="ARBA" id="ARBA00023098"/>
    </source>
</evidence>
<gene>
    <name evidence="3" type="ORF">HCN58_35190</name>
</gene>
<dbReference type="Gene3D" id="3.40.1090.10">
    <property type="entry name" value="Cytosolic phospholipase A2 catalytic domain"/>
    <property type="match status" value="1"/>
</dbReference>
<dbReference type="Pfam" id="PF01734">
    <property type="entry name" value="Patatin"/>
    <property type="match status" value="1"/>
</dbReference>
<reference evidence="3 4" key="1">
    <citation type="submission" date="2020-03" db="EMBL/GenBank/DDBJ databases">
        <title>Bradyrhizobium diversity isolated from nodules of Indigofera sp.</title>
        <authorList>
            <person name="Klepa M."/>
            <person name="Helene L."/>
            <person name="Hungria M."/>
        </authorList>
    </citation>
    <scope>NUCLEOTIDE SEQUENCE [LARGE SCALE GENOMIC DNA]</scope>
    <source>
        <strain evidence="3 4">WSM 1791</strain>
    </source>
</reference>
<dbReference type="RefSeq" id="WP_171583836.1">
    <property type="nucleotide sequence ID" value="NZ_JAAVLX010000029.1"/>
</dbReference>
<sequence length="427" mass="49128">MVKRAITLGGGGPAAGLHIGVLEALAAAGITFDVWALSCIGAWVGVVYNQFGDEKKKVENKDRAELTYQFFKNGVFRDDESYERFPINTVFGPDWRSNIKALNNFVTDPDNYKDFLWDPYKMMDVFQDSMQLVSNQLPRKKKKFKKLDEGDFNRWILNQAMAPNPFVRYFTSMMYLSNVNGLSRINYPESEFMKGIDFDELEKQEKPAIFHNAWNLDEKRLALFSNRKMTNTKEYKGSIDARSLCACSALPFIEGTVEIDGVTYCEGALVDTVNFWSLLEEHDKPEDKLDEIWVSRIVDSKQVRKPENLHDALANLCQLFAATVGEDDVNLFKYHVRYDNPGTGKEWNGTLVEIHVPGHINFKWNHSNLDNGRELGRVSALHAIDSYHKHKDDPHEGKPLFINEHPERDPNWGELRRYYERLKQAAA</sequence>
<name>A0A7Y4H0I0_9BRAD</name>
<evidence type="ECO:0000313" key="3">
    <source>
        <dbReference type="EMBL" id="NOJ44652.1"/>
    </source>
</evidence>
<accession>A0A7Y4H0I0</accession>
<proteinExistence type="predicted"/>
<keyword evidence="4" id="KW-1185">Reference proteome</keyword>
<feature type="domain" description="PNPLA" evidence="2">
    <location>
        <begin position="7"/>
        <end position="278"/>
    </location>
</feature>
<dbReference type="GO" id="GO:0006629">
    <property type="term" value="P:lipid metabolic process"/>
    <property type="evidence" value="ECO:0007669"/>
    <property type="project" value="UniProtKB-KW"/>
</dbReference>
<comment type="caution">
    <text evidence="3">The sequence shown here is derived from an EMBL/GenBank/DDBJ whole genome shotgun (WGS) entry which is preliminary data.</text>
</comment>
<dbReference type="EMBL" id="JAAVLX010000029">
    <property type="protein sequence ID" value="NOJ44652.1"/>
    <property type="molecule type" value="Genomic_DNA"/>
</dbReference>
<organism evidence="3 4">
    <name type="scientific">Bradyrhizobium australiense</name>
    <dbReference type="NCBI Taxonomy" id="2721161"/>
    <lineage>
        <taxon>Bacteria</taxon>
        <taxon>Pseudomonadati</taxon>
        <taxon>Pseudomonadota</taxon>
        <taxon>Alphaproteobacteria</taxon>
        <taxon>Hyphomicrobiales</taxon>
        <taxon>Nitrobacteraceae</taxon>
        <taxon>Bradyrhizobium</taxon>
    </lineage>
</organism>
<dbReference type="InterPro" id="IPR002641">
    <property type="entry name" value="PNPLA_dom"/>
</dbReference>
<dbReference type="Proteomes" id="UP000544122">
    <property type="component" value="Unassembled WGS sequence"/>
</dbReference>
<keyword evidence="1" id="KW-0443">Lipid metabolism</keyword>
<protein>
    <submittedName>
        <fullName evidence="3">Patatin-like phospholipase family protein</fullName>
    </submittedName>
</protein>
<evidence type="ECO:0000313" key="4">
    <source>
        <dbReference type="Proteomes" id="UP000544122"/>
    </source>
</evidence>
<dbReference type="InterPro" id="IPR016035">
    <property type="entry name" value="Acyl_Trfase/lysoPLipase"/>
</dbReference>
<dbReference type="SUPFAM" id="SSF52151">
    <property type="entry name" value="FabD/lysophospholipase-like"/>
    <property type="match status" value="1"/>
</dbReference>
<dbReference type="AlphaFoldDB" id="A0A7Y4H0I0"/>